<organism evidence="1 2">
    <name type="scientific">Purpureocillium lavendulum</name>
    <dbReference type="NCBI Taxonomy" id="1247861"/>
    <lineage>
        <taxon>Eukaryota</taxon>
        <taxon>Fungi</taxon>
        <taxon>Dikarya</taxon>
        <taxon>Ascomycota</taxon>
        <taxon>Pezizomycotina</taxon>
        <taxon>Sordariomycetes</taxon>
        <taxon>Hypocreomycetidae</taxon>
        <taxon>Hypocreales</taxon>
        <taxon>Ophiocordycipitaceae</taxon>
        <taxon>Purpureocillium</taxon>
    </lineage>
</organism>
<dbReference type="AlphaFoldDB" id="A0AB34FDA4"/>
<evidence type="ECO:0000313" key="1">
    <source>
        <dbReference type="EMBL" id="KAJ6436639.1"/>
    </source>
</evidence>
<gene>
    <name evidence="1" type="ORF">O9K51_10756</name>
</gene>
<keyword evidence="2" id="KW-1185">Reference proteome</keyword>
<name>A0AB34FDA4_9HYPO</name>
<sequence>MATPTSARSTPCVATKSKYQAKAIYESLFRRANGALTEENLRLKQILRKNSISWSPVAQAHFKHPEQPCIGFDRARHIASAAYIFQQREAVARRLLRTDPDEDISGGLPHVHGPKPNRYFAELSPNFRRRITSIRLRIVARYGMLKDEGLYLEGPASFIAYSKYLQSLSGHKWWEARAVWAWKGNPVGLDYDEDDDVDDHLANFIANHQRLGANPPAPQEDGHPTSTRENTVMWKKLPTTGDVTTKKSALRQGVAPRLVLLEDMMADYVD</sequence>
<proteinExistence type="predicted"/>
<comment type="caution">
    <text evidence="1">The sequence shown here is derived from an EMBL/GenBank/DDBJ whole genome shotgun (WGS) entry which is preliminary data.</text>
</comment>
<protein>
    <submittedName>
        <fullName evidence="1">Pol-like protein</fullName>
    </submittedName>
</protein>
<dbReference type="Proteomes" id="UP001163105">
    <property type="component" value="Unassembled WGS sequence"/>
</dbReference>
<dbReference type="EMBL" id="JAQHRD010000018">
    <property type="protein sequence ID" value="KAJ6436639.1"/>
    <property type="molecule type" value="Genomic_DNA"/>
</dbReference>
<evidence type="ECO:0000313" key="2">
    <source>
        <dbReference type="Proteomes" id="UP001163105"/>
    </source>
</evidence>
<reference evidence="1" key="1">
    <citation type="submission" date="2023-01" db="EMBL/GenBank/DDBJ databases">
        <title>The growth and conidiation of Purpureocillium lavendulum are regulated by nitrogen source and histone H3K14 acetylation.</title>
        <authorList>
            <person name="Tang P."/>
            <person name="Han J."/>
            <person name="Zhang C."/>
            <person name="Tang P."/>
            <person name="Qi F."/>
            <person name="Zhang K."/>
            <person name="Liang L."/>
        </authorList>
    </citation>
    <scope>NUCLEOTIDE SEQUENCE</scope>
    <source>
        <strain evidence="1">YMF1.00683</strain>
    </source>
</reference>
<accession>A0AB34FDA4</accession>